<organism evidence="22 25">
    <name type="scientific">Xanthomonas sontii</name>
    <dbReference type="NCBI Taxonomy" id="2650745"/>
    <lineage>
        <taxon>Bacteria</taxon>
        <taxon>Pseudomonadati</taxon>
        <taxon>Pseudomonadota</taxon>
        <taxon>Gammaproteobacteria</taxon>
        <taxon>Lysobacterales</taxon>
        <taxon>Lysobacteraceae</taxon>
        <taxon>Xanthomonas</taxon>
    </lineage>
</organism>
<comment type="caution">
    <text evidence="22">The sequence shown here is derived from an EMBL/GenBank/DDBJ whole genome shotgun (WGS) entry which is preliminary data.</text>
</comment>
<evidence type="ECO:0000256" key="11">
    <source>
        <dbReference type="ARBA" id="ARBA00022729"/>
    </source>
</evidence>
<evidence type="ECO:0000256" key="5">
    <source>
        <dbReference type="ARBA" id="ARBA00013179"/>
    </source>
</evidence>
<evidence type="ECO:0000313" key="23">
    <source>
        <dbReference type="EMBL" id="MRH73267.1"/>
    </source>
</evidence>
<keyword evidence="11 20" id="KW-0732">Signal</keyword>
<accession>A0A6N7Q3C3</accession>
<dbReference type="PANTHER" id="PTHR40457">
    <property type="entry name" value="PHOSPHOLIPASE A1"/>
    <property type="match status" value="1"/>
</dbReference>
<comment type="cofactor">
    <cofactor evidence="20">
        <name>Ca(2+)</name>
        <dbReference type="ChEBI" id="CHEBI:29108"/>
    </cofactor>
    <text evidence="20">Binds 1 Ca(2+) ion per monomer. In the dimeric form the Ca(2+) is bound by different amino acids with binding of each Ca(2+) shared with ligands coming from each monomer. The Ca(2+) ion may have a role in catalysis.</text>
</comment>
<feature type="active site" description="Nucleophile" evidence="18">
    <location>
        <position position="252"/>
    </location>
</feature>
<protein>
    <recommendedName>
        <fullName evidence="7 20">Phospholipase A1</fullName>
        <ecNumber evidence="5 20">3.1.1.32</ecNumber>
        <ecNumber evidence="6 20">3.1.1.4</ecNumber>
    </recommendedName>
    <alternativeName>
        <fullName evidence="20">Phosphatidylcholine 1-acylhydrolase</fullName>
    </alternativeName>
</protein>
<dbReference type="PRINTS" id="PR01486">
    <property type="entry name" value="PHPHLIPASEA1"/>
</dbReference>
<evidence type="ECO:0000256" key="15">
    <source>
        <dbReference type="ARBA" id="ARBA00023098"/>
    </source>
</evidence>
<dbReference type="Proteomes" id="UP000439314">
    <property type="component" value="Unassembled WGS sequence"/>
</dbReference>
<dbReference type="EMBL" id="WJPM01000001">
    <property type="protein sequence ID" value="MRH73267.1"/>
    <property type="molecule type" value="Genomic_DNA"/>
</dbReference>
<sequence length="383" mass="43033">MSHRQVRPLLLLSIAAVPLAHAQEVLPTPASPEACVAISSDAARLACYDQALSRRTADPQAADAAAQAASERQKQQLDASVPEDAGVAERTRQRAAAIFKQDRYDSTIANAGKGSLLDSRWELAKDSKLGTFQLRAYKPVYLLPAFWTSKKNELPSSPNPVNTVTTAEPLDSVEAKFQLSFKTKIVENIFGDNGDLWGAYTQSSRWQVYNSEQSRPFRETNYEPELMLVFRNNYSLFGWKGRMTGIQLTHQSNGRSDPLSRSWNRAMLNIGLDRDNWALVLRPWYRIPESRKQDNNPDIEDYMGRGDATLIYNRNGHEVALMARHSLRGGDRSHGAVQLDWGFPISNLLRGHVQVFDGYGESMIDYNHRATYVGVGISLLEWF</sequence>
<dbReference type="EMBL" id="WJPN01000001">
    <property type="protein sequence ID" value="MRG98942.1"/>
    <property type="molecule type" value="Genomic_DNA"/>
</dbReference>
<dbReference type="GO" id="GO:0005509">
    <property type="term" value="F:calcium ion binding"/>
    <property type="evidence" value="ECO:0007669"/>
    <property type="project" value="TreeGrafter"/>
</dbReference>
<evidence type="ECO:0000256" key="8">
    <source>
        <dbReference type="ARBA" id="ARBA00022452"/>
    </source>
</evidence>
<feature type="chain" id="PRO_5027151945" description="Phospholipase A1" evidence="20">
    <location>
        <begin position="23"/>
        <end position="383"/>
    </location>
</feature>
<feature type="binding site" description="in dimeric form" evidence="19">
    <location>
        <position position="214"/>
    </location>
    <ligand>
        <name>Ca(2+)</name>
        <dbReference type="ChEBI" id="CHEBI:29108"/>
        <label>1</label>
    </ligand>
</feature>
<evidence type="ECO:0000313" key="24">
    <source>
        <dbReference type="Proteomes" id="UP000437931"/>
    </source>
</evidence>
<evidence type="ECO:0000313" key="25">
    <source>
        <dbReference type="Proteomes" id="UP000439314"/>
    </source>
</evidence>
<evidence type="ECO:0000256" key="21">
    <source>
        <dbReference type="SAM" id="MobiDB-lite"/>
    </source>
</evidence>
<evidence type="ECO:0000256" key="12">
    <source>
        <dbReference type="ARBA" id="ARBA00022801"/>
    </source>
</evidence>
<keyword evidence="12 20" id="KW-0378">Hydrolase</keyword>
<dbReference type="RefSeq" id="WP_153750421.1">
    <property type="nucleotide sequence ID" value="NZ_WJPM01000001.1"/>
</dbReference>
<keyword evidence="13 19" id="KW-0106">Calcium</keyword>
<evidence type="ECO:0000256" key="20">
    <source>
        <dbReference type="RuleBase" id="RU366027"/>
    </source>
</evidence>
<keyword evidence="8" id="KW-1134">Transmembrane beta strand</keyword>
<reference evidence="24 25" key="1">
    <citation type="submission" date="2019-11" db="EMBL/GenBank/DDBJ databases">
        <title>First report of rice panicle blight caused by Xanthomonas sp. in Iran.</title>
        <authorList>
            <person name="Mirghasempour S.A."/>
            <person name="Huang S."/>
            <person name="Brady C.L."/>
            <person name="Studholme D.J."/>
        </authorList>
    </citation>
    <scope>NUCLEOTIDE SEQUENCE [LARGE SCALE GENOMIC DNA]</scope>
    <source>
        <strain evidence="22 25">ASD011</strain>
        <strain evidence="24">SAM114</strain>
    </source>
</reference>
<keyword evidence="15 20" id="KW-0443">Lipid metabolism</keyword>
<dbReference type="GO" id="GO:0009279">
    <property type="term" value="C:cell outer membrane"/>
    <property type="evidence" value="ECO:0007669"/>
    <property type="project" value="UniProtKB-SubCell"/>
</dbReference>
<evidence type="ECO:0000256" key="13">
    <source>
        <dbReference type="ARBA" id="ARBA00022837"/>
    </source>
</evidence>
<keyword evidence="24" id="KW-1185">Reference proteome</keyword>
<proteinExistence type="inferred from homology"/>
<dbReference type="GO" id="GO:0008970">
    <property type="term" value="F:phospholipase A1 activity"/>
    <property type="evidence" value="ECO:0007669"/>
    <property type="project" value="UniProtKB-EC"/>
</dbReference>
<evidence type="ECO:0000256" key="4">
    <source>
        <dbReference type="ARBA" id="ARBA00011702"/>
    </source>
</evidence>
<evidence type="ECO:0000256" key="3">
    <source>
        <dbReference type="ARBA" id="ARBA00010525"/>
    </source>
</evidence>
<keyword evidence="10 19" id="KW-0479">Metal-binding</keyword>
<evidence type="ECO:0000256" key="9">
    <source>
        <dbReference type="ARBA" id="ARBA00022692"/>
    </source>
</evidence>
<dbReference type="EC" id="3.1.1.4" evidence="6 20"/>
<dbReference type="InterPro" id="IPR003187">
    <property type="entry name" value="PLipase_A1"/>
</dbReference>
<feature type="active site" description="Proton acceptor" evidence="18">
    <location>
        <position position="250"/>
    </location>
</feature>
<feature type="binding site" description="in dimeric form" evidence="19">
    <location>
        <position position="255"/>
    </location>
    <ligand>
        <name>Ca(2+)</name>
        <dbReference type="ChEBI" id="CHEBI:29108"/>
        <label>1</label>
    </ligand>
</feature>
<comment type="subcellular location">
    <subcellularLocation>
        <location evidence="20">Cell outer membrane</location>
        <topology evidence="20">Multi-pass membrane protein</topology>
    </subcellularLocation>
    <text evidence="20">One of the very few enzymes located there.</text>
</comment>
<gene>
    <name evidence="22" type="ORF">GIY21_01385</name>
    <name evidence="23" type="ORF">GIY22_01385</name>
</gene>
<dbReference type="Proteomes" id="UP000437931">
    <property type="component" value="Unassembled WGS sequence"/>
</dbReference>
<dbReference type="GO" id="GO:0016042">
    <property type="term" value="P:lipid catabolic process"/>
    <property type="evidence" value="ECO:0007669"/>
    <property type="project" value="UniProtKB-KW"/>
</dbReference>
<evidence type="ECO:0000256" key="6">
    <source>
        <dbReference type="ARBA" id="ARBA00013278"/>
    </source>
</evidence>
<dbReference type="SUPFAM" id="SSF56931">
    <property type="entry name" value="Outer membrane phospholipase A (OMPLA)"/>
    <property type="match status" value="1"/>
</dbReference>
<keyword evidence="16" id="KW-0472">Membrane</keyword>
<evidence type="ECO:0000256" key="7">
    <source>
        <dbReference type="ARBA" id="ARBA00021726"/>
    </source>
</evidence>
<dbReference type="Pfam" id="PF02253">
    <property type="entry name" value="PLA1"/>
    <property type="match status" value="1"/>
</dbReference>
<evidence type="ECO:0000256" key="2">
    <source>
        <dbReference type="ARBA" id="ARBA00001604"/>
    </source>
</evidence>
<feature type="region of interest" description="Disordered" evidence="21">
    <location>
        <begin position="66"/>
        <end position="88"/>
    </location>
</feature>
<dbReference type="AlphaFoldDB" id="A0A6N7Q3C3"/>
<keyword evidence="9" id="KW-0812">Transmembrane</keyword>
<comment type="catalytic activity">
    <reaction evidence="2 20">
        <text>a 1,2-diacyl-sn-glycero-3-phosphocholine + H2O = a 1-acyl-sn-glycero-3-phosphocholine + a fatty acid + H(+)</text>
        <dbReference type="Rhea" id="RHEA:15801"/>
        <dbReference type="ChEBI" id="CHEBI:15377"/>
        <dbReference type="ChEBI" id="CHEBI:15378"/>
        <dbReference type="ChEBI" id="CHEBI:28868"/>
        <dbReference type="ChEBI" id="CHEBI:57643"/>
        <dbReference type="ChEBI" id="CHEBI:58168"/>
        <dbReference type="EC" id="3.1.1.4"/>
    </reaction>
</comment>
<comment type="similarity">
    <text evidence="3 20">Belongs to the phospholipase A1 family.</text>
</comment>
<dbReference type="InterPro" id="IPR036541">
    <property type="entry name" value="PLipase_A1_sf"/>
</dbReference>
<keyword evidence="17 20" id="KW-0998">Cell outer membrane</keyword>
<feature type="binding site" description="in dimeric form" evidence="19">
    <location>
        <position position="260"/>
    </location>
    <ligand>
        <name>Ca(2+)</name>
        <dbReference type="ChEBI" id="CHEBI:29108"/>
        <label>1</label>
    </ligand>
</feature>
<keyword evidence="14 20" id="KW-0442">Lipid degradation</keyword>
<reference evidence="23" key="2">
    <citation type="journal article" date="2020" name="Plant Dis.">
        <title>A Grain Rot of Rice in Iran Caused by a Xanthomonas Strain Closely Related to X. sacchari.</title>
        <authorList>
            <person name="Mirghasempour S.A."/>
            <person name="Huang S."/>
            <person name="Studholme D.J."/>
            <person name="Brady C.L."/>
        </authorList>
    </citation>
    <scope>NUCLEOTIDE SEQUENCE</scope>
    <source>
        <strain evidence="23">SAM114</strain>
    </source>
</reference>
<feature type="signal peptide" evidence="20">
    <location>
        <begin position="1"/>
        <end position="22"/>
    </location>
</feature>
<evidence type="ECO:0000256" key="10">
    <source>
        <dbReference type="ARBA" id="ARBA00022723"/>
    </source>
</evidence>
<dbReference type="EC" id="3.1.1.32" evidence="5 20"/>
<evidence type="ECO:0000256" key="19">
    <source>
        <dbReference type="PIRSR" id="PIRSR603187-2"/>
    </source>
</evidence>
<evidence type="ECO:0000256" key="1">
    <source>
        <dbReference type="ARBA" id="ARBA00000111"/>
    </source>
</evidence>
<name>A0A6N7Q3C3_9XANT</name>
<dbReference type="GO" id="GO:0004623">
    <property type="term" value="F:phospholipase A2 activity"/>
    <property type="evidence" value="ECO:0007669"/>
    <property type="project" value="UniProtKB-EC"/>
</dbReference>
<comment type="catalytic activity">
    <reaction evidence="1 20">
        <text>a 1,2-diacyl-sn-glycero-3-phosphocholine + H2O = a 2-acyl-sn-glycero-3-phosphocholine + a fatty acid + H(+)</text>
        <dbReference type="Rhea" id="RHEA:18689"/>
        <dbReference type="ChEBI" id="CHEBI:15377"/>
        <dbReference type="ChEBI" id="CHEBI:15378"/>
        <dbReference type="ChEBI" id="CHEBI:28868"/>
        <dbReference type="ChEBI" id="CHEBI:57643"/>
        <dbReference type="ChEBI" id="CHEBI:57875"/>
        <dbReference type="EC" id="3.1.1.32"/>
    </reaction>
</comment>
<dbReference type="Gene3D" id="2.40.230.10">
    <property type="entry name" value="Phospholipase A1"/>
    <property type="match status" value="1"/>
</dbReference>
<evidence type="ECO:0000313" key="22">
    <source>
        <dbReference type="EMBL" id="MRG98942.1"/>
    </source>
</evidence>
<evidence type="ECO:0000256" key="18">
    <source>
        <dbReference type="PIRSR" id="PIRSR603187-1"/>
    </source>
</evidence>
<comment type="subunit">
    <text evidence="4 20">Homodimer; dimerization is reversible, and the dimeric form is the active one.</text>
</comment>
<comment type="function">
    <text evidence="20">Hydrolysis of phosphatidylcholine with phospholipase A2 (EC 3.1.1.4) and phospholipase A1 (EC 3.1.1.32) activities.</text>
</comment>
<evidence type="ECO:0000256" key="16">
    <source>
        <dbReference type="ARBA" id="ARBA00023136"/>
    </source>
</evidence>
<dbReference type="PANTHER" id="PTHR40457:SF1">
    <property type="entry name" value="PHOSPHOLIPASE A1"/>
    <property type="match status" value="1"/>
</dbReference>
<dbReference type="CDD" id="cd00541">
    <property type="entry name" value="OMPLA"/>
    <property type="match status" value="1"/>
</dbReference>
<evidence type="ECO:0000256" key="17">
    <source>
        <dbReference type="ARBA" id="ARBA00023237"/>
    </source>
</evidence>
<evidence type="ECO:0000256" key="14">
    <source>
        <dbReference type="ARBA" id="ARBA00022963"/>
    </source>
</evidence>